<keyword evidence="6" id="KW-0694">RNA-binding</keyword>
<dbReference type="InterPro" id="IPR038570">
    <property type="entry name" value="HicA_sf"/>
</dbReference>
<dbReference type="GO" id="GO:0003729">
    <property type="term" value="F:mRNA binding"/>
    <property type="evidence" value="ECO:0007669"/>
    <property type="project" value="InterPro"/>
</dbReference>
<dbReference type="Pfam" id="PF07927">
    <property type="entry name" value="HicA_toxin"/>
    <property type="match status" value="1"/>
</dbReference>
<dbReference type="EMBL" id="VXMH01000028">
    <property type="protein sequence ID" value="MYC94518.1"/>
    <property type="molecule type" value="Genomic_DNA"/>
</dbReference>
<reference evidence="8" key="1">
    <citation type="submission" date="2019-09" db="EMBL/GenBank/DDBJ databases">
        <title>Characterisation of the sponge microbiome using genome-centric metagenomics.</title>
        <authorList>
            <person name="Engelberts J.P."/>
            <person name="Robbins S.J."/>
            <person name="De Goeij J.M."/>
            <person name="Aranda M."/>
            <person name="Bell S.C."/>
            <person name="Webster N.S."/>
        </authorList>
    </citation>
    <scope>NUCLEOTIDE SEQUENCE</scope>
    <source>
        <strain evidence="8">SB0661_bin_32</strain>
    </source>
</reference>
<accession>A0A6B1D4L6</accession>
<dbReference type="GO" id="GO:0004519">
    <property type="term" value="F:endonuclease activity"/>
    <property type="evidence" value="ECO:0007669"/>
    <property type="project" value="UniProtKB-KW"/>
</dbReference>
<comment type="similarity">
    <text evidence="1">Belongs to the HicA mRNA interferase family.</text>
</comment>
<proteinExistence type="inferred from homology"/>
<evidence type="ECO:0000256" key="1">
    <source>
        <dbReference type="ARBA" id="ARBA00006620"/>
    </source>
</evidence>
<keyword evidence="2" id="KW-1277">Toxin-antitoxin system</keyword>
<gene>
    <name evidence="8" type="ORF">F4X14_06055</name>
</gene>
<evidence type="ECO:0000256" key="4">
    <source>
        <dbReference type="ARBA" id="ARBA00022759"/>
    </source>
</evidence>
<keyword evidence="7" id="KW-0346">Stress response</keyword>
<dbReference type="InterPro" id="IPR012933">
    <property type="entry name" value="HicA_mRNA_interferase"/>
</dbReference>
<evidence type="ECO:0000256" key="7">
    <source>
        <dbReference type="ARBA" id="ARBA00023016"/>
    </source>
</evidence>
<name>A0A6B1D4L6_9CHLR</name>
<dbReference type="AlphaFoldDB" id="A0A6B1D4L6"/>
<sequence length="65" mass="7394">MPKVREAIRLVERDGWRLVRTRGSHRQYRHHSKPGTVTIAGHPSADIPKGTWLSILKQAGLREGK</sequence>
<comment type="caution">
    <text evidence="8">The sequence shown here is derived from an EMBL/GenBank/DDBJ whole genome shotgun (WGS) entry which is preliminary data.</text>
</comment>
<dbReference type="Gene3D" id="3.30.920.30">
    <property type="entry name" value="Hypothetical protein"/>
    <property type="match status" value="1"/>
</dbReference>
<protein>
    <submittedName>
        <fullName evidence="8">Type II toxin-antitoxin system HicA family toxin</fullName>
    </submittedName>
</protein>
<dbReference type="GO" id="GO:0016787">
    <property type="term" value="F:hydrolase activity"/>
    <property type="evidence" value="ECO:0007669"/>
    <property type="project" value="UniProtKB-KW"/>
</dbReference>
<evidence type="ECO:0000256" key="5">
    <source>
        <dbReference type="ARBA" id="ARBA00022801"/>
    </source>
</evidence>
<dbReference type="SUPFAM" id="SSF54786">
    <property type="entry name" value="YcfA/nrd intein domain"/>
    <property type="match status" value="1"/>
</dbReference>
<dbReference type="PANTHER" id="PTHR34873:SF3">
    <property type="entry name" value="ADDICTION MODULE TOXIN, HICA FAMILY"/>
    <property type="match status" value="1"/>
</dbReference>
<evidence type="ECO:0000256" key="2">
    <source>
        <dbReference type="ARBA" id="ARBA00022649"/>
    </source>
</evidence>
<organism evidence="8">
    <name type="scientific">Caldilineaceae bacterium SB0661_bin_32</name>
    <dbReference type="NCBI Taxonomy" id="2605255"/>
    <lineage>
        <taxon>Bacteria</taxon>
        <taxon>Bacillati</taxon>
        <taxon>Chloroflexota</taxon>
        <taxon>Caldilineae</taxon>
        <taxon>Caldilineales</taxon>
        <taxon>Caldilineaceae</taxon>
    </lineage>
</organism>
<dbReference type="PANTHER" id="PTHR34873">
    <property type="entry name" value="SSR1766 PROTEIN"/>
    <property type="match status" value="1"/>
</dbReference>
<evidence type="ECO:0000256" key="6">
    <source>
        <dbReference type="ARBA" id="ARBA00022884"/>
    </source>
</evidence>
<keyword evidence="4" id="KW-0255">Endonuclease</keyword>
<evidence type="ECO:0000256" key="3">
    <source>
        <dbReference type="ARBA" id="ARBA00022722"/>
    </source>
</evidence>
<keyword evidence="3" id="KW-0540">Nuclease</keyword>
<evidence type="ECO:0000313" key="8">
    <source>
        <dbReference type="EMBL" id="MYC94518.1"/>
    </source>
</evidence>
<keyword evidence="5" id="KW-0378">Hydrolase</keyword>